<proteinExistence type="predicted"/>
<protein>
    <submittedName>
        <fullName evidence="1">Uncharacterized protein</fullName>
    </submittedName>
</protein>
<name>R7WEK2_AEGTA</name>
<dbReference type="PANTHER" id="PTHR48045:SF22">
    <property type="entry name" value="UDP-GLUCURONOSYL_UDP-GLUCOSYLTRANSFERASE"/>
    <property type="match status" value="1"/>
</dbReference>
<dbReference type="EnsemblPlants" id="EMT18970">
    <property type="protein sequence ID" value="EMT18970"/>
    <property type="gene ID" value="F775_33298"/>
</dbReference>
<accession>R7WEK2</accession>
<dbReference type="AlphaFoldDB" id="R7WEK2"/>
<sequence>MARHNFRGRLASFAASVLRSCIVPSFRWGVLHPLRHELDAGCAVRRRADADSADSLRPADQQPAIVDEWKVGYNLKEKVWGDDAIRRDEIAGGVNGLMNCDDGEGARRRASLMKEASRAAVEVGGSSDSDFTSFISYISRLNN</sequence>
<dbReference type="Gene3D" id="3.40.50.2000">
    <property type="entry name" value="Glycogen Phosphorylase B"/>
    <property type="match status" value="2"/>
</dbReference>
<organism evidence="1">
    <name type="scientific">Aegilops tauschii</name>
    <name type="common">Tausch's goatgrass</name>
    <name type="synonym">Aegilops squarrosa</name>
    <dbReference type="NCBI Taxonomy" id="37682"/>
    <lineage>
        <taxon>Eukaryota</taxon>
        <taxon>Viridiplantae</taxon>
        <taxon>Streptophyta</taxon>
        <taxon>Embryophyta</taxon>
        <taxon>Tracheophyta</taxon>
        <taxon>Spermatophyta</taxon>
        <taxon>Magnoliopsida</taxon>
        <taxon>Liliopsida</taxon>
        <taxon>Poales</taxon>
        <taxon>Poaceae</taxon>
        <taxon>BOP clade</taxon>
        <taxon>Pooideae</taxon>
        <taxon>Triticodae</taxon>
        <taxon>Triticeae</taxon>
        <taxon>Triticinae</taxon>
        <taxon>Aegilops</taxon>
    </lineage>
</organism>
<reference evidence="1" key="1">
    <citation type="submission" date="2015-06" db="UniProtKB">
        <authorList>
            <consortium name="EnsemblPlants"/>
        </authorList>
    </citation>
    <scope>IDENTIFICATION</scope>
</reference>
<dbReference type="PANTHER" id="PTHR48045">
    <property type="entry name" value="UDP-GLYCOSYLTRANSFERASE 72B1"/>
    <property type="match status" value="1"/>
</dbReference>
<dbReference type="SUPFAM" id="SSF53756">
    <property type="entry name" value="UDP-Glycosyltransferase/glycogen phosphorylase"/>
    <property type="match status" value="1"/>
</dbReference>
<evidence type="ECO:0000313" key="1">
    <source>
        <dbReference type="EnsemblPlants" id="EMT18970"/>
    </source>
</evidence>